<proteinExistence type="predicted"/>
<evidence type="ECO:0000313" key="5">
    <source>
        <dbReference type="EMBL" id="PQJ28994.1"/>
    </source>
</evidence>
<dbReference type="PROSITE" id="PS00041">
    <property type="entry name" value="HTH_ARAC_FAMILY_1"/>
    <property type="match status" value="1"/>
</dbReference>
<dbReference type="Gene3D" id="3.40.50.2300">
    <property type="match status" value="2"/>
</dbReference>
<dbReference type="PANTHER" id="PTHR30146:SF24">
    <property type="entry name" value="XYLOSE OPERON REGULATORY PROTEIN"/>
    <property type="match status" value="1"/>
</dbReference>
<keyword evidence="2" id="KW-0238">DNA-binding</keyword>
<dbReference type="InterPro" id="IPR028082">
    <property type="entry name" value="Peripla_BP_I"/>
</dbReference>
<dbReference type="GO" id="GO:0003700">
    <property type="term" value="F:DNA-binding transcription factor activity"/>
    <property type="evidence" value="ECO:0007669"/>
    <property type="project" value="InterPro"/>
</dbReference>
<dbReference type="OrthoDB" id="9792510at2"/>
<dbReference type="Proteomes" id="UP000239907">
    <property type="component" value="Unassembled WGS sequence"/>
</dbReference>
<name>A0A2S7U3M2_9BACT</name>
<dbReference type="RefSeq" id="WP_105043485.1">
    <property type="nucleotide sequence ID" value="NZ_MQWA01000001.1"/>
</dbReference>
<comment type="caution">
    <text evidence="5">The sequence shown here is derived from an EMBL/GenBank/DDBJ whole genome shotgun (WGS) entry which is preliminary data.</text>
</comment>
<dbReference type="InterPro" id="IPR046335">
    <property type="entry name" value="LacI/GalR-like_sensor"/>
</dbReference>
<feature type="domain" description="HTH araC/xylS-type" evidence="4">
    <location>
        <begin position="285"/>
        <end position="383"/>
    </location>
</feature>
<dbReference type="SMART" id="SM00342">
    <property type="entry name" value="HTH_ARAC"/>
    <property type="match status" value="1"/>
</dbReference>
<evidence type="ECO:0000256" key="1">
    <source>
        <dbReference type="ARBA" id="ARBA00023015"/>
    </source>
</evidence>
<accession>A0A2S7U3M2</accession>
<keyword evidence="6" id="KW-1185">Reference proteome</keyword>
<evidence type="ECO:0000256" key="2">
    <source>
        <dbReference type="ARBA" id="ARBA00023125"/>
    </source>
</evidence>
<dbReference type="AlphaFoldDB" id="A0A2S7U3M2"/>
<dbReference type="Pfam" id="PF12833">
    <property type="entry name" value="HTH_18"/>
    <property type="match status" value="1"/>
</dbReference>
<evidence type="ECO:0000256" key="3">
    <source>
        <dbReference type="ARBA" id="ARBA00023163"/>
    </source>
</evidence>
<dbReference type="InterPro" id="IPR009057">
    <property type="entry name" value="Homeodomain-like_sf"/>
</dbReference>
<dbReference type="Pfam" id="PF13377">
    <property type="entry name" value="Peripla_BP_3"/>
    <property type="match status" value="1"/>
</dbReference>
<dbReference type="SUPFAM" id="SSF46689">
    <property type="entry name" value="Homeodomain-like"/>
    <property type="match status" value="1"/>
</dbReference>
<gene>
    <name evidence="5" type="ORF">BSZ32_11160</name>
</gene>
<evidence type="ECO:0000313" key="6">
    <source>
        <dbReference type="Proteomes" id="UP000239907"/>
    </source>
</evidence>
<evidence type="ECO:0000259" key="4">
    <source>
        <dbReference type="PROSITE" id="PS01124"/>
    </source>
</evidence>
<dbReference type="PANTHER" id="PTHR30146">
    <property type="entry name" value="LACI-RELATED TRANSCRIPTIONAL REPRESSOR"/>
    <property type="match status" value="1"/>
</dbReference>
<organism evidence="5 6">
    <name type="scientific">Rubritalea profundi</name>
    <dbReference type="NCBI Taxonomy" id="1658618"/>
    <lineage>
        <taxon>Bacteria</taxon>
        <taxon>Pseudomonadati</taxon>
        <taxon>Verrucomicrobiota</taxon>
        <taxon>Verrucomicrobiia</taxon>
        <taxon>Verrucomicrobiales</taxon>
        <taxon>Rubritaleaceae</taxon>
        <taxon>Rubritalea</taxon>
    </lineage>
</organism>
<keyword evidence="3" id="KW-0804">Transcription</keyword>
<dbReference type="InterPro" id="IPR018060">
    <property type="entry name" value="HTH_AraC"/>
</dbReference>
<protein>
    <recommendedName>
        <fullName evidence="4">HTH araC/xylS-type domain-containing protein</fullName>
    </recommendedName>
</protein>
<dbReference type="InterPro" id="IPR018062">
    <property type="entry name" value="HTH_AraC-typ_CS"/>
</dbReference>
<dbReference type="SUPFAM" id="SSF53822">
    <property type="entry name" value="Periplasmic binding protein-like I"/>
    <property type="match status" value="1"/>
</dbReference>
<dbReference type="GO" id="GO:0000976">
    <property type="term" value="F:transcription cis-regulatory region binding"/>
    <property type="evidence" value="ECO:0007669"/>
    <property type="project" value="TreeGrafter"/>
</dbReference>
<dbReference type="EMBL" id="MQWA01000001">
    <property type="protein sequence ID" value="PQJ28994.1"/>
    <property type="molecule type" value="Genomic_DNA"/>
</dbReference>
<keyword evidence="1" id="KW-0805">Transcription regulation</keyword>
<reference evidence="5 6" key="1">
    <citation type="submission" date="2016-12" db="EMBL/GenBank/DDBJ databases">
        <title>Study of bacterial adaptation to deep sea.</title>
        <authorList>
            <person name="Song J."/>
            <person name="Yoshizawa S."/>
            <person name="Kogure K."/>
        </authorList>
    </citation>
    <scope>NUCLEOTIDE SEQUENCE [LARGE SCALE GENOMIC DNA]</scope>
    <source>
        <strain evidence="5 6">SAORIC-165</strain>
    </source>
</reference>
<sequence length="384" mass="41960">MKTTHQKLKILFLGESSGFISREILRGVLSMRTEGFNWDIRCIRPSITAEELEKHRKQAGFDGIIARGLTPELARSIAQLNTPCIFIRDTEDESAEYINGPHVDDQAIGRLAGEEFSLLNLGYWGFVHWDDVVWSDARRKSFHSYATARAVNNETLTLSAETRHSWAAVEAIAEWLAPIPKPCGILACNDQAGIDVINAANKLGLSIPDEVAVIGVDNDRLLCETTSPSLSSIDLRSVDIGRAAAVALAKAMGVLEQDAPSMLQPAKTVVRESSHEINKSMLTYQKSLDYLAAQSLKGTSVTKLASACGVSRRGLERAFEKCTDTSPAALIREMRINAITTLLRDKSSTIESISQQAGFSEASGLSNFVKRMTGKSPGEFRSDD</sequence>
<dbReference type="PROSITE" id="PS01124">
    <property type="entry name" value="HTH_ARAC_FAMILY_2"/>
    <property type="match status" value="1"/>
</dbReference>
<dbReference type="Gene3D" id="1.10.10.60">
    <property type="entry name" value="Homeodomain-like"/>
    <property type="match status" value="1"/>
</dbReference>